<evidence type="ECO:0000259" key="1">
    <source>
        <dbReference type="Pfam" id="PF07583"/>
    </source>
</evidence>
<evidence type="ECO:0008006" key="6">
    <source>
        <dbReference type="Google" id="ProtNLM"/>
    </source>
</evidence>
<dbReference type="PANTHER" id="PTHR35889:SF3">
    <property type="entry name" value="F-BOX DOMAIN-CONTAINING PROTEIN"/>
    <property type="match status" value="1"/>
</dbReference>
<dbReference type="EMBL" id="BMJC01000002">
    <property type="protein sequence ID" value="GGB01245.1"/>
    <property type="molecule type" value="Genomic_DNA"/>
</dbReference>
<dbReference type="InterPro" id="IPR011429">
    <property type="entry name" value="Cyt_c_Planctomycete-type"/>
</dbReference>
<evidence type="ECO:0000313" key="4">
    <source>
        <dbReference type="EMBL" id="GGB01245.1"/>
    </source>
</evidence>
<reference evidence="4" key="1">
    <citation type="journal article" date="2014" name="Int. J. Syst. Evol. Microbiol.">
        <title>Complete genome sequence of Corynebacterium casei LMG S-19264T (=DSM 44701T), isolated from a smear-ripened cheese.</title>
        <authorList>
            <consortium name="US DOE Joint Genome Institute (JGI-PGF)"/>
            <person name="Walter F."/>
            <person name="Albersmeier A."/>
            <person name="Kalinowski J."/>
            <person name="Ruckert C."/>
        </authorList>
    </citation>
    <scope>NUCLEOTIDE SEQUENCE</scope>
    <source>
        <strain evidence="4">CGMCC 1.15448</strain>
    </source>
</reference>
<dbReference type="InterPro" id="IPR022655">
    <property type="entry name" value="DUF1553"/>
</dbReference>
<dbReference type="InterPro" id="IPR011444">
    <property type="entry name" value="DUF1549"/>
</dbReference>
<feature type="domain" description="Cytochrome C Planctomycete-type" evidence="3">
    <location>
        <begin position="37"/>
        <end position="93"/>
    </location>
</feature>
<evidence type="ECO:0000259" key="3">
    <source>
        <dbReference type="Pfam" id="PF07635"/>
    </source>
</evidence>
<evidence type="ECO:0000259" key="2">
    <source>
        <dbReference type="Pfam" id="PF07587"/>
    </source>
</evidence>
<dbReference type="CDD" id="cd04084">
    <property type="entry name" value="CBM6_xylanase-like"/>
    <property type="match status" value="1"/>
</dbReference>
<feature type="domain" description="DUF1549" evidence="1">
    <location>
        <begin position="154"/>
        <end position="359"/>
    </location>
</feature>
<accession>A0A8J2UD65</accession>
<comment type="caution">
    <text evidence="4">The sequence shown here is derived from an EMBL/GenBank/DDBJ whole genome shotgun (WGS) entry which is preliminary data.</text>
</comment>
<dbReference type="AlphaFoldDB" id="A0A8J2UD65"/>
<dbReference type="Pfam" id="PF07583">
    <property type="entry name" value="PSCyt2"/>
    <property type="match status" value="1"/>
</dbReference>
<feature type="domain" description="DUF1553" evidence="2">
    <location>
        <begin position="601"/>
        <end position="856"/>
    </location>
</feature>
<dbReference type="Pfam" id="PF07635">
    <property type="entry name" value="PSCyt1"/>
    <property type="match status" value="1"/>
</dbReference>
<proteinExistence type="predicted"/>
<keyword evidence="5" id="KW-1185">Reference proteome</keyword>
<evidence type="ECO:0000313" key="5">
    <source>
        <dbReference type="Proteomes" id="UP000607559"/>
    </source>
</evidence>
<name>A0A8J2UD65_9BACT</name>
<dbReference type="Pfam" id="PF07587">
    <property type="entry name" value="PSD1"/>
    <property type="match status" value="1"/>
</dbReference>
<sequence length="888" mass="100981">MAVAILLSIALVSWRIFSPRRPIDFNTQVKPILNKKCIICHGGVRRQADLSFLFRADALGKTKSGKRAIIPGDPDHSEMLRRLTLTDVEDRMPYKQPPLSKQEIAILRDWIKEGAKWGDHWAYTPVHPVEVPRSKASFFGLVGPAKNDWVRNDIDCFVWDKLKTVGLSPSQEADKATLLRRVSLDLTGLPPSAALAKRFLDDTSAGAYERAVDTLLASPHYGERWAALWLDLARYADTKGYERDDSRSIWRYRDWLITAFNQDKPYDRFLVEQLAGDLLPNPTDDQLIATAFHRNTMTNDEGGTDNEEFRTAAVLDRVNTTWQALMGTTFACVQCHSHPYDPFVHDDYYRFMAFFNDTRDEDSYADYPLLRKFSGEDSIGVARLTDWVRSHSGEQRAAEVRWFLRTWQPAMNGLRADRFVNAELADTKWLAMRDHGVARLAGVDLEARDQLIYRYIGFVKGGRLTLHLDSVRGPVLREMPLDTSHNWTIAAADLPVGKGMHDLYLCYENPGLAKKPDMSGVQFDWFCFTHRFPQGDEAMKKLYWRLVSADVPTVPVMMDNPRDMHRPTYVFEKGNWLVKGARVEPATPHTLNPFPTGAPRNRLGLAQWLTSPQNPLTARTMVNRLWEQLFGTGLVETLEDLGTQGATPTHRELLDFLAWRFMHEDGWSIKRMLREIVLSATYRQDSRVRADAEAKDADDRYYWRAPRVRLSAEEIRDQALAVSGLLDEQLYGPSVMPWQPKGIWLSPWNGQDWQKSPGHDQYRRALYTYWKRTAPYPSMISFDGVAREVCTARRIRTNTPLQALVLLNDSVYLEAAKHLADKMRGGEDLGDAIQSGYGAIMLRAMSEKKVTAMMNLYAKASKAGAGSPDAMTVVASALLNLDEVVTKN</sequence>
<organism evidence="4 5">
    <name type="scientific">Puia dinghuensis</name>
    <dbReference type="NCBI Taxonomy" id="1792502"/>
    <lineage>
        <taxon>Bacteria</taxon>
        <taxon>Pseudomonadati</taxon>
        <taxon>Bacteroidota</taxon>
        <taxon>Chitinophagia</taxon>
        <taxon>Chitinophagales</taxon>
        <taxon>Chitinophagaceae</taxon>
        <taxon>Puia</taxon>
    </lineage>
</organism>
<dbReference type="Proteomes" id="UP000607559">
    <property type="component" value="Unassembled WGS sequence"/>
</dbReference>
<gene>
    <name evidence="4" type="ORF">GCM10011511_25690</name>
</gene>
<dbReference type="PANTHER" id="PTHR35889">
    <property type="entry name" value="CYCLOINULO-OLIGOSACCHARIDE FRUCTANOTRANSFERASE-RELATED"/>
    <property type="match status" value="1"/>
</dbReference>
<reference evidence="4" key="2">
    <citation type="submission" date="2020-09" db="EMBL/GenBank/DDBJ databases">
        <authorList>
            <person name="Sun Q."/>
            <person name="Zhou Y."/>
        </authorList>
    </citation>
    <scope>NUCLEOTIDE SEQUENCE</scope>
    <source>
        <strain evidence="4">CGMCC 1.15448</strain>
    </source>
</reference>
<dbReference type="Gene3D" id="2.60.120.260">
    <property type="entry name" value="Galactose-binding domain-like"/>
    <property type="match status" value="1"/>
</dbReference>
<protein>
    <recommendedName>
        <fullName evidence="6">DUF1553 domain-containing protein</fullName>
    </recommendedName>
</protein>